<evidence type="ECO:0000259" key="3">
    <source>
        <dbReference type="PROSITE" id="PS50115"/>
    </source>
</evidence>
<proteinExistence type="predicted"/>
<gene>
    <name evidence="4" type="ORF">PAUS00366_LOCUS4291</name>
</gene>
<dbReference type="InterPro" id="IPR038508">
    <property type="entry name" value="ArfGAP_dom_sf"/>
</dbReference>
<keyword evidence="1" id="KW-0479">Metal-binding</keyword>
<dbReference type="Pfam" id="PF01412">
    <property type="entry name" value="ArfGap"/>
    <property type="match status" value="1"/>
</dbReference>
<dbReference type="PANTHER" id="PTHR46085">
    <property type="entry name" value="ARFGAP/RECO-RELATED"/>
    <property type="match status" value="1"/>
</dbReference>
<reference evidence="4" key="1">
    <citation type="submission" date="2021-01" db="EMBL/GenBank/DDBJ databases">
        <authorList>
            <person name="Corre E."/>
            <person name="Pelletier E."/>
            <person name="Niang G."/>
            <person name="Scheremetjew M."/>
            <person name="Finn R."/>
            <person name="Kale V."/>
            <person name="Holt S."/>
            <person name="Cochrane G."/>
            <person name="Meng A."/>
            <person name="Brown T."/>
            <person name="Cohen L."/>
        </authorList>
    </citation>
    <scope>NUCLEOTIDE SEQUENCE</scope>
    <source>
        <strain evidence="4">10249 10 AB</strain>
    </source>
</reference>
<dbReference type="GO" id="GO:0005096">
    <property type="term" value="F:GTPase activator activity"/>
    <property type="evidence" value="ECO:0007669"/>
    <property type="project" value="InterPro"/>
</dbReference>
<dbReference type="AlphaFoldDB" id="A0A7S4EGB6"/>
<dbReference type="InterPro" id="IPR001164">
    <property type="entry name" value="ArfGAP_dom"/>
</dbReference>
<dbReference type="SMART" id="SM00105">
    <property type="entry name" value="ArfGap"/>
    <property type="match status" value="1"/>
</dbReference>
<dbReference type="InterPro" id="IPR044820">
    <property type="entry name" value="AGD14-like"/>
</dbReference>
<evidence type="ECO:0000256" key="2">
    <source>
        <dbReference type="SAM" id="MobiDB-lite"/>
    </source>
</evidence>
<evidence type="ECO:0000313" key="4">
    <source>
        <dbReference type="EMBL" id="CAE0711539.1"/>
    </source>
</evidence>
<keyword evidence="1" id="KW-0863">Zinc-finger</keyword>
<protein>
    <recommendedName>
        <fullName evidence="3">Arf-GAP domain-containing protein</fullName>
    </recommendedName>
</protein>
<dbReference type="EMBL" id="HBIX01005384">
    <property type="protein sequence ID" value="CAE0711539.1"/>
    <property type="molecule type" value="Transcribed_RNA"/>
</dbReference>
<feature type="region of interest" description="Disordered" evidence="2">
    <location>
        <begin position="422"/>
        <end position="457"/>
    </location>
</feature>
<feature type="domain" description="Arf-GAP" evidence="3">
    <location>
        <begin position="7"/>
        <end position="131"/>
    </location>
</feature>
<dbReference type="GO" id="GO:0008270">
    <property type="term" value="F:zinc ion binding"/>
    <property type="evidence" value="ECO:0007669"/>
    <property type="project" value="UniProtKB-KW"/>
</dbReference>
<sequence>MSSSAAEQRVKKLARLLSNTTCANCGTVKKFGFSTVCIKYFTFVCNNCKSSHQAISHRCKSLTMSSWTDKEVAELERKGNDYARRTWLKNAPPVGQGGRPCEGAPLNVFKRFVVDVYERKRYYGEDEGSNHNAGAAGSRAAVPARVATAVAVPATPRTAKAIRAPVRKSASAPAPPPVVADLLDFTSMPSTTTSQAGAANTGNIAFQANFDAFAPTAAPVPASGSFSNAATIATTPTTTAPIQNDPFQPAQSAVAAVSSTGSSFNFINNNSNNFTAALPPSPAPVAAKPMPAIKKPVMNNHSMSQTSSLISSMNMSGPNNYRQGNHNITDNGNGNGMGWNNNNNYNSNQSSFGGMGNMQPMQQQMMMQQQQMMMMQQQMNMMHGRGGMSNNNAMGAGMMNQNKNNMMMMNQQRAMHMHGNNNFGGMSNNRNGRSNGAMDSLQMNSASMNTWSSGLNK</sequence>
<dbReference type="SUPFAM" id="SSF57863">
    <property type="entry name" value="ArfGap/RecO-like zinc finger"/>
    <property type="match status" value="1"/>
</dbReference>
<keyword evidence="1" id="KW-0862">Zinc</keyword>
<feature type="compositionally biased region" description="Polar residues" evidence="2">
    <location>
        <begin position="441"/>
        <end position="457"/>
    </location>
</feature>
<dbReference type="Gene3D" id="1.10.220.150">
    <property type="entry name" value="Arf GTPase activating protein"/>
    <property type="match status" value="1"/>
</dbReference>
<dbReference type="InterPro" id="IPR037278">
    <property type="entry name" value="ARFGAP/RecO"/>
</dbReference>
<evidence type="ECO:0000256" key="1">
    <source>
        <dbReference type="PROSITE-ProRule" id="PRU00288"/>
    </source>
</evidence>
<name>A0A7S4EGB6_9STRA</name>
<dbReference type="PROSITE" id="PS50115">
    <property type="entry name" value="ARFGAP"/>
    <property type="match status" value="1"/>
</dbReference>
<feature type="compositionally biased region" description="Low complexity" evidence="2">
    <location>
        <begin position="422"/>
        <end position="436"/>
    </location>
</feature>
<organism evidence="4">
    <name type="scientific">Pseudo-nitzschia australis</name>
    <dbReference type="NCBI Taxonomy" id="44445"/>
    <lineage>
        <taxon>Eukaryota</taxon>
        <taxon>Sar</taxon>
        <taxon>Stramenopiles</taxon>
        <taxon>Ochrophyta</taxon>
        <taxon>Bacillariophyta</taxon>
        <taxon>Bacillariophyceae</taxon>
        <taxon>Bacillariophycidae</taxon>
        <taxon>Bacillariales</taxon>
        <taxon>Bacillariaceae</taxon>
        <taxon>Pseudo-nitzschia</taxon>
    </lineage>
</organism>
<accession>A0A7S4EGB6</accession>